<keyword evidence="1" id="KW-0175">Coiled coil</keyword>
<evidence type="ECO:0000256" key="1">
    <source>
        <dbReference type="SAM" id="Coils"/>
    </source>
</evidence>
<organism evidence="3 4">
    <name type="scientific">Exiguobacterium aestuarii</name>
    <dbReference type="NCBI Taxonomy" id="273527"/>
    <lineage>
        <taxon>Bacteria</taxon>
        <taxon>Bacillati</taxon>
        <taxon>Bacillota</taxon>
        <taxon>Bacilli</taxon>
        <taxon>Bacillales</taxon>
        <taxon>Bacillales Family XII. Incertae Sedis</taxon>
        <taxon>Exiguobacterium</taxon>
    </lineage>
</organism>
<dbReference type="Pfam" id="PF12867">
    <property type="entry name" value="DinB_2"/>
    <property type="match status" value="1"/>
</dbReference>
<dbReference type="RefSeq" id="WP_214788039.1">
    <property type="nucleotide sequence ID" value="NZ_JANIEL010000103.1"/>
</dbReference>
<evidence type="ECO:0000313" key="4">
    <source>
        <dbReference type="Proteomes" id="UP001596439"/>
    </source>
</evidence>
<dbReference type="Proteomes" id="UP001596439">
    <property type="component" value="Unassembled WGS sequence"/>
</dbReference>
<protein>
    <submittedName>
        <fullName evidence="3">DinB family protein</fullName>
    </submittedName>
</protein>
<evidence type="ECO:0000313" key="3">
    <source>
        <dbReference type="EMBL" id="MFC7389791.1"/>
    </source>
</evidence>
<dbReference type="EMBL" id="JBHTCE010000001">
    <property type="protein sequence ID" value="MFC7389791.1"/>
    <property type="molecule type" value="Genomic_DNA"/>
</dbReference>
<dbReference type="InterPro" id="IPR034660">
    <property type="entry name" value="DinB/YfiT-like"/>
</dbReference>
<evidence type="ECO:0000259" key="2">
    <source>
        <dbReference type="Pfam" id="PF12867"/>
    </source>
</evidence>
<accession>A0ABW2PRG0</accession>
<feature type="domain" description="DinB-like" evidence="2">
    <location>
        <begin position="13"/>
        <end position="155"/>
    </location>
</feature>
<proteinExistence type="predicted"/>
<name>A0ABW2PRG0_9BACL</name>
<dbReference type="InterPro" id="IPR024775">
    <property type="entry name" value="DinB-like"/>
</dbReference>
<gene>
    <name evidence="3" type="ORF">ACFQO8_06505</name>
</gene>
<dbReference type="SUPFAM" id="SSF109854">
    <property type="entry name" value="DinB/YfiT-like putative metalloenzymes"/>
    <property type="match status" value="1"/>
</dbReference>
<sequence>MKRYELDHYKETLAYYSEPDLRYKYTPTIWSIGQMYDHIILVANEYLDEVDRCLQEDGQLGGGKTPFGERLFREGGFPPIKIELPPEMNQPPNNTDSHDRLRERLLTLISRMEALESRLDDAGDNQKTLHGGFGWLNAREWFELVEMHTRHHRRQQHELEKWLQQKDL</sequence>
<keyword evidence="4" id="KW-1185">Reference proteome</keyword>
<dbReference type="Gene3D" id="1.20.120.450">
    <property type="entry name" value="dinb family like domain"/>
    <property type="match status" value="1"/>
</dbReference>
<feature type="coiled-coil region" evidence="1">
    <location>
        <begin position="98"/>
        <end position="125"/>
    </location>
</feature>
<comment type="caution">
    <text evidence="3">The sequence shown here is derived from an EMBL/GenBank/DDBJ whole genome shotgun (WGS) entry which is preliminary data.</text>
</comment>
<reference evidence="4" key="1">
    <citation type="journal article" date="2019" name="Int. J. Syst. Evol. Microbiol.">
        <title>The Global Catalogue of Microorganisms (GCM) 10K type strain sequencing project: providing services to taxonomists for standard genome sequencing and annotation.</title>
        <authorList>
            <consortium name="The Broad Institute Genomics Platform"/>
            <consortium name="The Broad Institute Genome Sequencing Center for Infectious Disease"/>
            <person name="Wu L."/>
            <person name="Ma J."/>
        </authorList>
    </citation>
    <scope>NUCLEOTIDE SEQUENCE [LARGE SCALE GENOMIC DNA]</scope>
    <source>
        <strain evidence="4">CCUG 55590</strain>
    </source>
</reference>